<keyword evidence="3" id="KW-1185">Reference proteome</keyword>
<accession>A0A1D8GLX3</accession>
<dbReference type="CDD" id="cd00093">
    <property type="entry name" value="HTH_XRE"/>
    <property type="match status" value="1"/>
</dbReference>
<reference evidence="2 3" key="1">
    <citation type="submission" date="2016-09" db="EMBL/GenBank/DDBJ databases">
        <title>Genomic analysis reveals versatility of anaerobic energy metabolism of Geosporobacter ferrireducens IRF9 of phylum Firmicutes.</title>
        <authorList>
            <person name="Kim S.-J."/>
        </authorList>
    </citation>
    <scope>NUCLEOTIDE SEQUENCE [LARGE SCALE GENOMIC DNA]</scope>
    <source>
        <strain evidence="2 3">IRF9</strain>
    </source>
</reference>
<dbReference type="SMART" id="SM00530">
    <property type="entry name" value="HTH_XRE"/>
    <property type="match status" value="1"/>
</dbReference>
<evidence type="ECO:0000313" key="3">
    <source>
        <dbReference type="Proteomes" id="UP000095743"/>
    </source>
</evidence>
<dbReference type="Gene3D" id="1.10.260.40">
    <property type="entry name" value="lambda repressor-like DNA-binding domains"/>
    <property type="match status" value="1"/>
</dbReference>
<evidence type="ECO:0000313" key="2">
    <source>
        <dbReference type="EMBL" id="AOT71911.1"/>
    </source>
</evidence>
<dbReference type="Pfam" id="PF01381">
    <property type="entry name" value="HTH_3"/>
    <property type="match status" value="1"/>
</dbReference>
<dbReference type="EMBL" id="CP017269">
    <property type="protein sequence ID" value="AOT71911.1"/>
    <property type="molecule type" value="Genomic_DNA"/>
</dbReference>
<feature type="domain" description="HTH cro/C1-type" evidence="1">
    <location>
        <begin position="17"/>
        <end position="76"/>
    </location>
</feature>
<protein>
    <submittedName>
        <fullName evidence="2">XRE family transcriptional regulator</fullName>
    </submittedName>
</protein>
<gene>
    <name evidence="2" type="ORF">Gferi_21655</name>
</gene>
<dbReference type="GO" id="GO:0003677">
    <property type="term" value="F:DNA binding"/>
    <property type="evidence" value="ECO:0007669"/>
    <property type="project" value="InterPro"/>
</dbReference>
<name>A0A1D8GLX3_9FIRM</name>
<dbReference type="Proteomes" id="UP000095743">
    <property type="component" value="Chromosome"/>
</dbReference>
<dbReference type="KEGG" id="gfe:Gferi_21655"/>
<dbReference type="OrthoDB" id="574441at2"/>
<dbReference type="RefSeq" id="WP_069980227.1">
    <property type="nucleotide sequence ID" value="NZ_CP017269.1"/>
</dbReference>
<evidence type="ECO:0000259" key="1">
    <source>
        <dbReference type="PROSITE" id="PS50943"/>
    </source>
</evidence>
<dbReference type="InterPro" id="IPR001387">
    <property type="entry name" value="Cro/C1-type_HTH"/>
</dbReference>
<dbReference type="AlphaFoldDB" id="A0A1D8GLX3"/>
<proteinExistence type="predicted"/>
<organism evidence="2 3">
    <name type="scientific">Geosporobacter ferrireducens</name>
    <dbReference type="NCBI Taxonomy" id="1424294"/>
    <lineage>
        <taxon>Bacteria</taxon>
        <taxon>Bacillati</taxon>
        <taxon>Bacillota</taxon>
        <taxon>Clostridia</taxon>
        <taxon>Peptostreptococcales</taxon>
        <taxon>Thermotaleaceae</taxon>
        <taxon>Geosporobacter</taxon>
    </lineage>
</organism>
<dbReference type="InterPro" id="IPR010982">
    <property type="entry name" value="Lambda_DNA-bd_dom_sf"/>
</dbReference>
<dbReference type="STRING" id="1424294.Gferi_21655"/>
<sequence>MKIIIDSKNKNMIGPQVKKARVKNSLTQEQLSVRLETMAIYIDRASISKLEQQKRIVTDYELIALSKILKVSVSWLLGIEE</sequence>
<dbReference type="SUPFAM" id="SSF47413">
    <property type="entry name" value="lambda repressor-like DNA-binding domains"/>
    <property type="match status" value="1"/>
</dbReference>
<dbReference type="PROSITE" id="PS50943">
    <property type="entry name" value="HTH_CROC1"/>
    <property type="match status" value="1"/>
</dbReference>